<gene>
    <name evidence="3" type="ORF">KDA27_08770</name>
</gene>
<feature type="region of interest" description="Disordered" evidence="1">
    <location>
        <begin position="212"/>
        <end position="243"/>
    </location>
</feature>
<evidence type="ECO:0000313" key="3">
    <source>
        <dbReference type="EMBL" id="MCA9755879.1"/>
    </source>
</evidence>
<feature type="compositionally biased region" description="Low complexity" evidence="1">
    <location>
        <begin position="150"/>
        <end position="167"/>
    </location>
</feature>
<evidence type="ECO:0008006" key="5">
    <source>
        <dbReference type="Google" id="ProtNLM"/>
    </source>
</evidence>
<keyword evidence="2" id="KW-0732">Signal</keyword>
<organism evidence="3 4">
    <name type="scientific">Eiseniibacteriota bacterium</name>
    <dbReference type="NCBI Taxonomy" id="2212470"/>
    <lineage>
        <taxon>Bacteria</taxon>
        <taxon>Candidatus Eiseniibacteriota</taxon>
    </lineage>
</organism>
<dbReference type="EMBL" id="JAGQHS010000035">
    <property type="protein sequence ID" value="MCA9755879.1"/>
    <property type="molecule type" value="Genomic_DNA"/>
</dbReference>
<dbReference type="AlphaFoldDB" id="A0A956NFA4"/>
<reference evidence="3" key="1">
    <citation type="submission" date="2020-04" db="EMBL/GenBank/DDBJ databases">
        <authorList>
            <person name="Zhang T."/>
        </authorList>
    </citation>
    <scope>NUCLEOTIDE SEQUENCE</scope>
    <source>
        <strain evidence="3">HKST-UBA02</strain>
    </source>
</reference>
<protein>
    <recommendedName>
        <fullName evidence="5">DUF732 domain-containing protein</fullName>
    </recommendedName>
</protein>
<feature type="compositionally biased region" description="Polar residues" evidence="1">
    <location>
        <begin position="139"/>
        <end position="149"/>
    </location>
</feature>
<reference evidence="3" key="2">
    <citation type="journal article" date="2021" name="Microbiome">
        <title>Successional dynamics and alternative stable states in a saline activated sludge microbial community over 9 years.</title>
        <authorList>
            <person name="Wang Y."/>
            <person name="Ye J."/>
            <person name="Ju F."/>
            <person name="Liu L."/>
            <person name="Boyd J.A."/>
            <person name="Deng Y."/>
            <person name="Parks D.H."/>
            <person name="Jiang X."/>
            <person name="Yin X."/>
            <person name="Woodcroft B.J."/>
            <person name="Tyson G.W."/>
            <person name="Hugenholtz P."/>
            <person name="Polz M.F."/>
            <person name="Zhang T."/>
        </authorList>
    </citation>
    <scope>NUCLEOTIDE SEQUENCE</scope>
    <source>
        <strain evidence="3">HKST-UBA02</strain>
    </source>
</reference>
<feature type="chain" id="PRO_5037637674" description="DUF732 domain-containing protein" evidence="2">
    <location>
        <begin position="31"/>
        <end position="243"/>
    </location>
</feature>
<accession>A0A956NFA4</accession>
<evidence type="ECO:0000313" key="4">
    <source>
        <dbReference type="Proteomes" id="UP000739538"/>
    </source>
</evidence>
<proteinExistence type="predicted"/>
<sequence>MKQRFRRTTSIAALGAYLLGSGTLAIPASASTIEDRLLAAQDAFLFGDFDVAATKVLEIIEMGGLTPSLLREAHVLAAQCYLELGDEAAVDAAICAAHDADPLWQPSSAVLTEREVIRFATALRSCPESPRNTPLLIPGTQSGSNTSAPGSTGSEFSGTESSGTRSTSDPHGTGPAGTGTSPASAEETTSTPWFKKPIAWIVGGAAAAGAVLLASGGGGGSSDPDPSGGDPTGIGDFPAAPEN</sequence>
<dbReference type="Proteomes" id="UP000739538">
    <property type="component" value="Unassembled WGS sequence"/>
</dbReference>
<feature type="region of interest" description="Disordered" evidence="1">
    <location>
        <begin position="128"/>
        <end position="189"/>
    </location>
</feature>
<feature type="signal peptide" evidence="2">
    <location>
        <begin position="1"/>
        <end position="30"/>
    </location>
</feature>
<feature type="compositionally biased region" description="Low complexity" evidence="1">
    <location>
        <begin position="178"/>
        <end position="189"/>
    </location>
</feature>
<comment type="caution">
    <text evidence="3">The sequence shown here is derived from an EMBL/GenBank/DDBJ whole genome shotgun (WGS) entry which is preliminary data.</text>
</comment>
<evidence type="ECO:0000256" key="1">
    <source>
        <dbReference type="SAM" id="MobiDB-lite"/>
    </source>
</evidence>
<evidence type="ECO:0000256" key="2">
    <source>
        <dbReference type="SAM" id="SignalP"/>
    </source>
</evidence>
<name>A0A956NFA4_UNCEI</name>